<feature type="domain" description="HTH CENPB-type" evidence="2">
    <location>
        <begin position="48"/>
        <end position="113"/>
    </location>
</feature>
<dbReference type="PROSITE" id="PS51253">
    <property type="entry name" value="HTH_CENPB"/>
    <property type="match status" value="1"/>
</dbReference>
<dbReference type="GO" id="GO:0003677">
    <property type="term" value="F:DNA binding"/>
    <property type="evidence" value="ECO:0007669"/>
    <property type="project" value="UniProtKB-KW"/>
</dbReference>
<dbReference type="STRING" id="97972.A0A2V1CYA8"/>
<protein>
    <recommendedName>
        <fullName evidence="2">HTH CENPB-type domain-containing protein</fullName>
    </recommendedName>
</protein>
<evidence type="ECO:0000313" key="3">
    <source>
        <dbReference type="EMBL" id="PVH90727.1"/>
    </source>
</evidence>
<keyword evidence="4" id="KW-1185">Reference proteome</keyword>
<evidence type="ECO:0000313" key="4">
    <source>
        <dbReference type="Proteomes" id="UP000244855"/>
    </source>
</evidence>
<evidence type="ECO:0000256" key="1">
    <source>
        <dbReference type="ARBA" id="ARBA00023125"/>
    </source>
</evidence>
<organism evidence="3 4">
    <name type="scientific">Periconia macrospinosa</name>
    <dbReference type="NCBI Taxonomy" id="97972"/>
    <lineage>
        <taxon>Eukaryota</taxon>
        <taxon>Fungi</taxon>
        <taxon>Dikarya</taxon>
        <taxon>Ascomycota</taxon>
        <taxon>Pezizomycotina</taxon>
        <taxon>Dothideomycetes</taxon>
        <taxon>Pleosporomycetidae</taxon>
        <taxon>Pleosporales</taxon>
        <taxon>Massarineae</taxon>
        <taxon>Periconiaceae</taxon>
        <taxon>Periconia</taxon>
    </lineage>
</organism>
<reference evidence="3 4" key="1">
    <citation type="journal article" date="2018" name="Sci. Rep.">
        <title>Comparative genomics provides insights into the lifestyle and reveals functional heterogeneity of dark septate endophytic fungi.</title>
        <authorList>
            <person name="Knapp D.G."/>
            <person name="Nemeth J.B."/>
            <person name="Barry K."/>
            <person name="Hainaut M."/>
            <person name="Henrissat B."/>
            <person name="Johnson J."/>
            <person name="Kuo A."/>
            <person name="Lim J.H.P."/>
            <person name="Lipzen A."/>
            <person name="Nolan M."/>
            <person name="Ohm R.A."/>
            <person name="Tamas L."/>
            <person name="Grigoriev I.V."/>
            <person name="Spatafora J.W."/>
            <person name="Nagy L.G."/>
            <person name="Kovacs G.M."/>
        </authorList>
    </citation>
    <scope>NUCLEOTIDE SEQUENCE [LARGE SCALE GENOMIC DNA]</scope>
    <source>
        <strain evidence="3 4">DSE2036</strain>
    </source>
</reference>
<keyword evidence="1" id="KW-0238">DNA-binding</keyword>
<sequence length="134" mass="15655">MALLEAFAEWDTYENKENIPWTRISEKHDVVRSTLARTYRRETRSRKEQAIAQQKLTPQQEQELVKYIGGLTARHIPPTREMIANFASSIAKEPVSECWVTRFINKYSIHLISRHSTGMDAGRHDAESYTKYEL</sequence>
<dbReference type="AlphaFoldDB" id="A0A2V1CYA8"/>
<proteinExistence type="predicted"/>
<dbReference type="OrthoDB" id="3942738at2759"/>
<evidence type="ECO:0000259" key="2">
    <source>
        <dbReference type="PROSITE" id="PS51253"/>
    </source>
</evidence>
<dbReference type="InterPro" id="IPR006600">
    <property type="entry name" value="HTH_CenpB_DNA-bd_dom"/>
</dbReference>
<dbReference type="EMBL" id="KZ806135">
    <property type="protein sequence ID" value="PVH90727.1"/>
    <property type="molecule type" value="Genomic_DNA"/>
</dbReference>
<dbReference type="SMART" id="SM00674">
    <property type="entry name" value="CENPB"/>
    <property type="match status" value="1"/>
</dbReference>
<dbReference type="Pfam" id="PF03221">
    <property type="entry name" value="HTH_Tnp_Tc5"/>
    <property type="match status" value="1"/>
</dbReference>
<dbReference type="Proteomes" id="UP000244855">
    <property type="component" value="Unassembled WGS sequence"/>
</dbReference>
<gene>
    <name evidence="3" type="ORF">DM02DRAFT_607152</name>
</gene>
<accession>A0A2V1CYA8</accession>
<name>A0A2V1CYA8_9PLEO</name>